<dbReference type="RefSeq" id="WP_115428307.1">
    <property type="nucleotide sequence ID" value="NZ_CP031367.1"/>
</dbReference>
<keyword evidence="4" id="KW-0472">Membrane</keyword>
<dbReference type="GO" id="GO:0016491">
    <property type="term" value="F:oxidoreductase activity"/>
    <property type="evidence" value="ECO:0007669"/>
    <property type="project" value="UniProtKB-KW"/>
</dbReference>
<evidence type="ECO:0000256" key="2">
    <source>
        <dbReference type="ARBA" id="ARBA00023004"/>
    </source>
</evidence>
<reference evidence="7 9" key="1">
    <citation type="submission" date="2017-10" db="EMBL/GenBank/DDBJ databases">
        <title>Genomics of the genus Arcobacter.</title>
        <authorList>
            <person name="Perez-Cataluna A."/>
            <person name="Figueras M.J."/>
        </authorList>
    </citation>
    <scope>NUCLEOTIDE SEQUENCE [LARGE SCALE GENOMIC DNA]</scope>
    <source>
        <strain evidence="7 9">LMG 25534</strain>
    </source>
</reference>
<organism evidence="6 8">
    <name type="scientific">Aliarcobacter trophiarum LMG 25534</name>
    <dbReference type="NCBI Taxonomy" id="1032241"/>
    <lineage>
        <taxon>Bacteria</taxon>
        <taxon>Pseudomonadati</taxon>
        <taxon>Campylobacterota</taxon>
        <taxon>Epsilonproteobacteria</taxon>
        <taxon>Campylobacterales</taxon>
        <taxon>Arcobacteraceae</taxon>
        <taxon>Aliarcobacter</taxon>
    </lineage>
</organism>
<dbReference type="Pfam" id="PF12838">
    <property type="entry name" value="Fer4_7"/>
    <property type="match status" value="1"/>
</dbReference>
<reference evidence="6 8" key="2">
    <citation type="submission" date="2018-07" db="EMBL/GenBank/DDBJ databases">
        <title>Complete genome of the Arcobacter trophiarum type strain LMG 25534.</title>
        <authorList>
            <person name="Miller W.G."/>
            <person name="Yee E."/>
        </authorList>
    </citation>
    <scope>NUCLEOTIDE SEQUENCE [LARGE SCALE GENOMIC DNA]</scope>
    <source>
        <strain evidence="6 8">LMG 25534</strain>
    </source>
</reference>
<evidence type="ECO:0000313" key="9">
    <source>
        <dbReference type="Proteomes" id="UP000289132"/>
    </source>
</evidence>
<keyword evidence="4" id="KW-0812">Transmembrane</keyword>
<dbReference type="PANTHER" id="PTHR43193:SF2">
    <property type="entry name" value="POLYFERREDOXIN PROTEIN FWDF"/>
    <property type="match status" value="1"/>
</dbReference>
<gene>
    <name evidence="6" type="primary">nosG</name>
    <name evidence="6" type="ORF">ATR_0930</name>
    <name evidence="7" type="ORF">CRU87_04560</name>
</gene>
<dbReference type="GO" id="GO:0051536">
    <property type="term" value="F:iron-sulfur cluster binding"/>
    <property type="evidence" value="ECO:0007669"/>
    <property type="project" value="UniProtKB-KW"/>
</dbReference>
<dbReference type="Pfam" id="PF12800">
    <property type="entry name" value="Fer4_4"/>
    <property type="match status" value="1"/>
</dbReference>
<dbReference type="CDD" id="cd16373">
    <property type="entry name" value="DMSOR_beta_like"/>
    <property type="match status" value="1"/>
</dbReference>
<dbReference type="EMBL" id="CP031367">
    <property type="protein sequence ID" value="AXK48796.1"/>
    <property type="molecule type" value="Genomic_DNA"/>
</dbReference>
<dbReference type="Proteomes" id="UP000254504">
    <property type="component" value="Chromosome"/>
</dbReference>
<evidence type="ECO:0000256" key="1">
    <source>
        <dbReference type="ARBA" id="ARBA00022723"/>
    </source>
</evidence>
<evidence type="ECO:0000313" key="7">
    <source>
        <dbReference type="EMBL" id="RXJ92117.1"/>
    </source>
</evidence>
<sequence>MQNSDNKRRDFVKIGAGTLFFGSLIGAGVYFTPKLNAKQTLLRPPGALDEKEFLSTCIKCGQCVQVCPYHTLSLLDITSGNSIGTPYVDSRARGCYLCDLLPCVLACPSGSLNHDITTAEQVQMGVAMLKNPSKCLALLGKNVSLEDIGELLTHSNKNEREQKVLDDLKEYAGKPCTICADLCPYPAKDKAIAMVSDNKGNFYPEVRSECVGCGVCEELCPVKDEAAIVIIPRVKYEEIYS</sequence>
<feature type="transmembrane region" description="Helical" evidence="4">
    <location>
        <begin position="12"/>
        <end position="31"/>
    </location>
</feature>
<dbReference type="InterPro" id="IPR017900">
    <property type="entry name" value="4Fe4S_Fe_S_CS"/>
</dbReference>
<dbReference type="PROSITE" id="PS51379">
    <property type="entry name" value="4FE4S_FER_2"/>
    <property type="match status" value="3"/>
</dbReference>
<proteinExistence type="predicted"/>
<dbReference type="InterPro" id="IPR017896">
    <property type="entry name" value="4Fe4S_Fe-S-bd"/>
</dbReference>
<dbReference type="SUPFAM" id="SSF54862">
    <property type="entry name" value="4Fe-4S ferredoxins"/>
    <property type="match status" value="1"/>
</dbReference>
<dbReference type="AlphaFoldDB" id="A0AAD0VMD2"/>
<dbReference type="KEGG" id="atp:ATR_0930"/>
<dbReference type="GO" id="GO:0046872">
    <property type="term" value="F:metal ion binding"/>
    <property type="evidence" value="ECO:0007669"/>
    <property type="project" value="UniProtKB-KW"/>
</dbReference>
<dbReference type="EMBL" id="PDKD01000005">
    <property type="protein sequence ID" value="RXJ92117.1"/>
    <property type="molecule type" value="Genomic_DNA"/>
</dbReference>
<keyword evidence="1" id="KW-0479">Metal-binding</keyword>
<keyword evidence="4" id="KW-1133">Transmembrane helix</keyword>
<dbReference type="PROSITE" id="PS00198">
    <property type="entry name" value="4FE4S_FER_1"/>
    <property type="match status" value="2"/>
</dbReference>
<dbReference type="PANTHER" id="PTHR43193">
    <property type="match status" value="1"/>
</dbReference>
<protein>
    <submittedName>
        <fullName evidence="7">Iron-sulfur protein</fullName>
    </submittedName>
    <submittedName>
        <fullName evidence="6">Menaquinol dehydrogenase NosGH, periplasmic component NosG</fullName>
        <ecNumber evidence="6">1.7.99.4</ecNumber>
    </submittedName>
</protein>
<evidence type="ECO:0000313" key="6">
    <source>
        <dbReference type="EMBL" id="AXK48796.1"/>
    </source>
</evidence>
<accession>A0AAD0VMD2</accession>
<name>A0AAD0VMD2_9BACT</name>
<evidence type="ECO:0000256" key="4">
    <source>
        <dbReference type="SAM" id="Phobius"/>
    </source>
</evidence>
<dbReference type="Proteomes" id="UP000289132">
    <property type="component" value="Unassembled WGS sequence"/>
</dbReference>
<evidence type="ECO:0000256" key="3">
    <source>
        <dbReference type="ARBA" id="ARBA00023014"/>
    </source>
</evidence>
<feature type="domain" description="4Fe-4S ferredoxin-type" evidence="5">
    <location>
        <begin position="202"/>
        <end position="233"/>
    </location>
</feature>
<evidence type="ECO:0000259" key="5">
    <source>
        <dbReference type="PROSITE" id="PS51379"/>
    </source>
</evidence>
<dbReference type="Gene3D" id="3.30.70.20">
    <property type="match status" value="2"/>
</dbReference>
<keyword evidence="3" id="KW-0411">Iron-sulfur</keyword>
<dbReference type="EC" id="1.7.99.4" evidence="6"/>
<keyword evidence="9" id="KW-1185">Reference proteome</keyword>
<keyword evidence="6" id="KW-0560">Oxidoreductase</keyword>
<feature type="domain" description="4Fe-4S ferredoxin-type" evidence="5">
    <location>
        <begin position="44"/>
        <end position="77"/>
    </location>
</feature>
<keyword evidence="2" id="KW-0408">Iron</keyword>
<evidence type="ECO:0000313" key="8">
    <source>
        <dbReference type="Proteomes" id="UP000254504"/>
    </source>
</evidence>
<feature type="domain" description="4Fe-4S ferredoxin-type" evidence="5">
    <location>
        <begin position="84"/>
        <end position="117"/>
    </location>
</feature>
<dbReference type="InterPro" id="IPR052977">
    <property type="entry name" value="Polyferredoxin-like_ET"/>
</dbReference>